<dbReference type="PhylomeDB" id="Q2RP41"/>
<dbReference type="InterPro" id="IPR027417">
    <property type="entry name" value="P-loop_NTPase"/>
</dbReference>
<accession>Q2RP41</accession>
<name>Q2RP41_RHORT</name>
<dbReference type="EnsemblBacteria" id="ABC24104">
    <property type="protein sequence ID" value="ABC24104"/>
    <property type="gene ID" value="Rru_A3309"/>
</dbReference>
<keyword evidence="1" id="KW-0808">Transferase</keyword>
<dbReference type="SUPFAM" id="SSF52540">
    <property type="entry name" value="P-loop containing nucleoside triphosphate hydrolases"/>
    <property type="match status" value="1"/>
</dbReference>
<organism evidence="4 5">
    <name type="scientific">Rhodospirillum rubrum (strain ATCC 11170 / ATH 1.1.1 / DSM 467 / LMG 4362 / NCIMB 8255 / S1)</name>
    <dbReference type="NCBI Taxonomy" id="269796"/>
    <lineage>
        <taxon>Bacteria</taxon>
        <taxon>Pseudomonadati</taxon>
        <taxon>Pseudomonadota</taxon>
        <taxon>Alphaproteobacteria</taxon>
        <taxon>Rhodospirillales</taxon>
        <taxon>Rhodospirillaceae</taxon>
        <taxon>Rhodospirillum</taxon>
    </lineage>
</organism>
<gene>
    <name evidence="4" type="ordered locus">Rru_A3309</name>
</gene>
<proteinExistence type="predicted"/>
<evidence type="ECO:0000259" key="3">
    <source>
        <dbReference type="Pfam" id="PF00685"/>
    </source>
</evidence>
<dbReference type="InterPro" id="IPR000863">
    <property type="entry name" value="Sulfotransferase_dom"/>
</dbReference>
<evidence type="ECO:0000256" key="2">
    <source>
        <dbReference type="ARBA" id="ARBA00023180"/>
    </source>
</evidence>
<dbReference type="Proteomes" id="UP000001929">
    <property type="component" value="Chromosome"/>
</dbReference>
<dbReference type="EMBL" id="CP000230">
    <property type="protein sequence ID" value="ABC24104.1"/>
    <property type="molecule type" value="Genomic_DNA"/>
</dbReference>
<dbReference type="AlphaFoldDB" id="Q2RP41"/>
<dbReference type="HOGENOM" id="CLU_017703_1_2_5"/>
<feature type="domain" description="Sulfotransferase" evidence="3">
    <location>
        <begin position="5"/>
        <end position="203"/>
    </location>
</feature>
<keyword evidence="5" id="KW-1185">Reference proteome</keyword>
<dbReference type="PANTHER" id="PTHR10605:SF56">
    <property type="entry name" value="BIFUNCTIONAL HEPARAN SULFATE N-DEACETYLASE_N-SULFOTRANSFERASE"/>
    <property type="match status" value="1"/>
</dbReference>
<reference evidence="4 5" key="1">
    <citation type="journal article" date="2011" name="Stand. Genomic Sci.">
        <title>Complete genome sequence of Rhodospirillum rubrum type strain (S1).</title>
        <authorList>
            <person name="Munk A.C."/>
            <person name="Copeland A."/>
            <person name="Lucas S."/>
            <person name="Lapidus A."/>
            <person name="Del Rio T.G."/>
            <person name="Barry K."/>
            <person name="Detter J.C."/>
            <person name="Hammon N."/>
            <person name="Israni S."/>
            <person name="Pitluck S."/>
            <person name="Brettin T."/>
            <person name="Bruce D."/>
            <person name="Han C."/>
            <person name="Tapia R."/>
            <person name="Gilna P."/>
            <person name="Schmutz J."/>
            <person name="Larimer F."/>
            <person name="Land M."/>
            <person name="Kyrpides N.C."/>
            <person name="Mavromatis K."/>
            <person name="Richardson P."/>
            <person name="Rohde M."/>
            <person name="Goker M."/>
            <person name="Klenk H.P."/>
            <person name="Zhang Y."/>
            <person name="Roberts G.P."/>
            <person name="Reslewic S."/>
            <person name="Schwartz D.C."/>
        </authorList>
    </citation>
    <scope>NUCLEOTIDE SEQUENCE [LARGE SCALE GENOMIC DNA]</scope>
    <source>
        <strain evidence="5">ATCC 11170 / ATH 1.1.1 / DSM 467 / LMG 4362 / NCIMB 8255 / S1</strain>
    </source>
</reference>
<dbReference type="Gene3D" id="3.40.50.300">
    <property type="entry name" value="P-loop containing nucleotide triphosphate hydrolases"/>
    <property type="match status" value="1"/>
</dbReference>
<dbReference type="Pfam" id="PF00685">
    <property type="entry name" value="Sulfotransfer_1"/>
    <property type="match status" value="1"/>
</dbReference>
<dbReference type="KEGG" id="rru:Rru_A3309"/>
<dbReference type="InterPro" id="IPR037359">
    <property type="entry name" value="NST/OST"/>
</dbReference>
<protein>
    <submittedName>
        <fullName evidence="4">Sulfotransferase</fullName>
    </submittedName>
</protein>
<evidence type="ECO:0000256" key="1">
    <source>
        <dbReference type="ARBA" id="ARBA00022679"/>
    </source>
</evidence>
<evidence type="ECO:0000313" key="5">
    <source>
        <dbReference type="Proteomes" id="UP000001929"/>
    </source>
</evidence>
<dbReference type="RefSeq" id="WP_011391057.1">
    <property type="nucleotide sequence ID" value="NC_007643.1"/>
</dbReference>
<dbReference type="PANTHER" id="PTHR10605">
    <property type="entry name" value="HEPARAN SULFATE SULFOTRANSFERASE"/>
    <property type="match status" value="1"/>
</dbReference>
<dbReference type="STRING" id="269796.Rru_A3309"/>
<keyword evidence="2" id="KW-0325">Glycoprotein</keyword>
<evidence type="ECO:0000313" key="4">
    <source>
        <dbReference type="EMBL" id="ABC24104.1"/>
    </source>
</evidence>
<dbReference type="GO" id="GO:0008146">
    <property type="term" value="F:sulfotransferase activity"/>
    <property type="evidence" value="ECO:0007669"/>
    <property type="project" value="InterPro"/>
</dbReference>
<sequence>MGVPNLFLLGAGKSGTTTLYQILQRHPDIHVCDPKEPSFFCSHFQVIQNPVAYFRLFDSERRYRVDASHVYFSNPETPPLLHDLFPSAKFLLILREPKARAHSLYQHMRRALHSDGLPIEPIESFLEALIVENERFSSPKFAATCRHYFWNFMYIRSSFYDEQLLRYLKLFPMKQFLFITLANLHHQPEDTLSEIAQFLDLDVAGFGQEVPVANAGPIYETFTPQCAALMERYFGDLTTRVDALVGRSLDWSL</sequence>
<dbReference type="eggNOG" id="COG0457">
    <property type="taxonomic scope" value="Bacteria"/>
</dbReference>